<name>A0A4U5UYL8_COLLU</name>
<dbReference type="STRING" id="240159.A0A4U5UYL8"/>
<dbReference type="AlphaFoldDB" id="A0A4U5UYL8"/>
<evidence type="ECO:0000313" key="4">
    <source>
        <dbReference type="Proteomes" id="UP000298787"/>
    </source>
</evidence>
<protein>
    <submittedName>
        <fullName evidence="3">Protein canopy-1</fullName>
    </submittedName>
</protein>
<evidence type="ECO:0000259" key="2">
    <source>
        <dbReference type="Pfam" id="PF11938"/>
    </source>
</evidence>
<dbReference type="PANTHER" id="PTHR13341:SF4">
    <property type="entry name" value="CANOPY FGF SIGNALING REGULATOR 1"/>
    <property type="match status" value="1"/>
</dbReference>
<dbReference type="InterPro" id="IPR021852">
    <property type="entry name" value="DUF3456"/>
</dbReference>
<dbReference type="EMBL" id="CM014089">
    <property type="protein sequence ID" value="TKS80457.1"/>
    <property type="molecule type" value="Genomic_DNA"/>
</dbReference>
<organism evidence="3 4">
    <name type="scientific">Collichthys lucidus</name>
    <name type="common">Big head croaker</name>
    <name type="synonym">Sciaena lucida</name>
    <dbReference type="NCBI Taxonomy" id="240159"/>
    <lineage>
        <taxon>Eukaryota</taxon>
        <taxon>Metazoa</taxon>
        <taxon>Chordata</taxon>
        <taxon>Craniata</taxon>
        <taxon>Vertebrata</taxon>
        <taxon>Euteleostomi</taxon>
        <taxon>Actinopterygii</taxon>
        <taxon>Neopterygii</taxon>
        <taxon>Teleostei</taxon>
        <taxon>Neoteleostei</taxon>
        <taxon>Acanthomorphata</taxon>
        <taxon>Eupercaria</taxon>
        <taxon>Sciaenidae</taxon>
        <taxon>Collichthys</taxon>
    </lineage>
</organism>
<feature type="domain" description="DUF3456" evidence="2">
    <location>
        <begin position="204"/>
        <end position="245"/>
    </location>
</feature>
<dbReference type="PANTHER" id="PTHR13341">
    <property type="entry name" value="MIR-INTERACTING SAPOSIN-LIKE PROTEIN"/>
    <property type="match status" value="1"/>
</dbReference>
<dbReference type="Pfam" id="PF11938">
    <property type="entry name" value="DUF3456"/>
    <property type="match status" value="1"/>
</dbReference>
<dbReference type="InterPro" id="IPR042415">
    <property type="entry name" value="CNPY"/>
</dbReference>
<evidence type="ECO:0000256" key="1">
    <source>
        <dbReference type="ARBA" id="ARBA00007285"/>
    </source>
</evidence>
<evidence type="ECO:0000313" key="3">
    <source>
        <dbReference type="EMBL" id="TKS80457.1"/>
    </source>
</evidence>
<proteinExistence type="inferred from homology"/>
<comment type="similarity">
    <text evidence="1">Belongs to the canopy family.</text>
</comment>
<sequence length="342" mass="38533">MYRCGRVIIGVNRRLELCSERLLPAQTDYTGVNGQSRVFHSDAEGYLLRRYQTPRGMTNRKVVRLSQLCQRYNYQEPAATVRMLVLLTRQSGTAPSGCYRTGVRSVDRTLFDNVVPADAFVALFPACVQHDLSSVNFFTNHVTLLEVSVLGDILAKVMGSAVVKVERKAPALVIDMALWIIQMNVMVLLVFISSSQARRDKVLYCSACKAIVDELKYSVSRVDPKKTINVGSFRLSPDGTMKDKKFVPIGGSKHVKETGYTVQENGLDYANRQCLEFVDVSVVLKVQFIVQYESELEKERQMRQLGPRYQTVFDRLIGHLFDNNLTALCRFACGQTAVMFSV</sequence>
<gene>
    <name evidence="3" type="ORF">D9C73_013310</name>
</gene>
<dbReference type="Proteomes" id="UP000298787">
    <property type="component" value="Chromosome 12"/>
</dbReference>
<accession>A0A4U5UYL8</accession>
<reference evidence="3 4" key="1">
    <citation type="submission" date="2019-01" db="EMBL/GenBank/DDBJ databases">
        <title>Genome Assembly of Collichthys lucidus.</title>
        <authorList>
            <person name="Cai M."/>
            <person name="Xiao S."/>
        </authorList>
    </citation>
    <scope>NUCLEOTIDE SEQUENCE [LARGE SCALE GENOMIC DNA]</scope>
    <source>
        <strain evidence="3">JT15FE1705JMU</strain>
        <tissue evidence="3">Muscle</tissue>
    </source>
</reference>
<keyword evidence="4" id="KW-1185">Reference proteome</keyword>
<dbReference type="GO" id="GO:0005783">
    <property type="term" value="C:endoplasmic reticulum"/>
    <property type="evidence" value="ECO:0007669"/>
    <property type="project" value="TreeGrafter"/>
</dbReference>